<reference evidence="1" key="1">
    <citation type="submission" date="2021-06" db="EMBL/GenBank/DDBJ databases">
        <authorList>
            <person name="Kallberg Y."/>
            <person name="Tangrot J."/>
            <person name="Rosling A."/>
        </authorList>
    </citation>
    <scope>NUCLEOTIDE SEQUENCE</scope>
    <source>
        <strain evidence="1">CL356</strain>
    </source>
</reference>
<comment type="caution">
    <text evidence="1">The sequence shown here is derived from an EMBL/GenBank/DDBJ whole genome shotgun (WGS) entry which is preliminary data.</text>
</comment>
<dbReference type="EMBL" id="CAJVPT010001536">
    <property type="protein sequence ID" value="CAG8464220.1"/>
    <property type="molecule type" value="Genomic_DNA"/>
</dbReference>
<proteinExistence type="predicted"/>
<evidence type="ECO:0000313" key="1">
    <source>
        <dbReference type="EMBL" id="CAG8464220.1"/>
    </source>
</evidence>
<sequence>MEGIPQQDMLAHVQALESGQPSKRIKIDEPSPVELSSEEIKKQLAQHQAMMQGNPQGSQSYPYSTGFPPQQSMPSLMPHQYSQFYQRPAPSFQQPPFRSTVLPGQTLPAIPGQPWRPVAPVGTPSPLYGISSAYAPYSNGPSANPVPTSTGTSSATENNLQFDDTTNQLSTQSAQKSSSKVVLIYSDNEISMEEKRAKLEKYRYN</sequence>
<dbReference type="Proteomes" id="UP000789525">
    <property type="component" value="Unassembled WGS sequence"/>
</dbReference>
<gene>
    <name evidence="1" type="ORF">ACOLOM_LOCUS1301</name>
</gene>
<name>A0ACA9KBS6_9GLOM</name>
<organism evidence="1 2">
    <name type="scientific">Acaulospora colombiana</name>
    <dbReference type="NCBI Taxonomy" id="27376"/>
    <lineage>
        <taxon>Eukaryota</taxon>
        <taxon>Fungi</taxon>
        <taxon>Fungi incertae sedis</taxon>
        <taxon>Mucoromycota</taxon>
        <taxon>Glomeromycotina</taxon>
        <taxon>Glomeromycetes</taxon>
        <taxon>Diversisporales</taxon>
        <taxon>Acaulosporaceae</taxon>
        <taxon>Acaulospora</taxon>
    </lineage>
</organism>
<protein>
    <submittedName>
        <fullName evidence="1">3777_t:CDS:1</fullName>
    </submittedName>
</protein>
<accession>A0ACA9KBS6</accession>
<keyword evidence="2" id="KW-1185">Reference proteome</keyword>
<evidence type="ECO:0000313" key="2">
    <source>
        <dbReference type="Proteomes" id="UP000789525"/>
    </source>
</evidence>